<feature type="transmembrane region" description="Helical" evidence="7">
    <location>
        <begin position="125"/>
        <end position="149"/>
    </location>
</feature>
<gene>
    <name evidence="8" type="ORF">BJ994_002623</name>
</gene>
<dbReference type="RefSeq" id="WP_342450375.1">
    <property type="nucleotide sequence ID" value="NZ_JAATJL010000001.1"/>
</dbReference>
<name>A0A846RTP9_9MICC</name>
<protein>
    <submittedName>
        <fullName evidence="8">Membrane protein</fullName>
    </submittedName>
</protein>
<dbReference type="Pfam" id="PF03631">
    <property type="entry name" value="Virul_fac_BrkB"/>
    <property type="match status" value="1"/>
</dbReference>
<comment type="subcellular location">
    <subcellularLocation>
        <location evidence="1">Cell membrane</location>
        <topology evidence="1">Multi-pass membrane protein</topology>
    </subcellularLocation>
</comment>
<evidence type="ECO:0000256" key="3">
    <source>
        <dbReference type="ARBA" id="ARBA00022692"/>
    </source>
</evidence>
<reference evidence="8 9" key="1">
    <citation type="submission" date="2020-03" db="EMBL/GenBank/DDBJ databases">
        <title>Sequencing the genomes of 1000 actinobacteria strains.</title>
        <authorList>
            <person name="Klenk H.-P."/>
        </authorList>
    </citation>
    <scope>NUCLEOTIDE SEQUENCE [LARGE SCALE GENOMIC DNA]</scope>
    <source>
        <strain evidence="8 9">DSM 16403</strain>
    </source>
</reference>
<comment type="caution">
    <text evidence="8">The sequence shown here is derived from an EMBL/GenBank/DDBJ whole genome shotgun (WGS) entry which is preliminary data.</text>
</comment>
<feature type="transmembrane region" description="Helical" evidence="7">
    <location>
        <begin position="170"/>
        <end position="191"/>
    </location>
</feature>
<feature type="region of interest" description="Disordered" evidence="6">
    <location>
        <begin position="1"/>
        <end position="37"/>
    </location>
</feature>
<dbReference type="Proteomes" id="UP000547458">
    <property type="component" value="Unassembled WGS sequence"/>
</dbReference>
<evidence type="ECO:0000256" key="2">
    <source>
        <dbReference type="ARBA" id="ARBA00022475"/>
    </source>
</evidence>
<evidence type="ECO:0000256" key="4">
    <source>
        <dbReference type="ARBA" id="ARBA00022989"/>
    </source>
</evidence>
<dbReference type="PIRSF" id="PIRSF035875">
    <property type="entry name" value="RNase_BN"/>
    <property type="match status" value="1"/>
</dbReference>
<dbReference type="PANTHER" id="PTHR30213">
    <property type="entry name" value="INNER MEMBRANE PROTEIN YHJD"/>
    <property type="match status" value="1"/>
</dbReference>
<dbReference type="GO" id="GO:0005886">
    <property type="term" value="C:plasma membrane"/>
    <property type="evidence" value="ECO:0007669"/>
    <property type="project" value="UniProtKB-SubCell"/>
</dbReference>
<keyword evidence="5 7" id="KW-0472">Membrane</keyword>
<feature type="transmembrane region" description="Helical" evidence="7">
    <location>
        <begin position="211"/>
        <end position="234"/>
    </location>
</feature>
<evidence type="ECO:0000313" key="8">
    <source>
        <dbReference type="EMBL" id="NJC23547.1"/>
    </source>
</evidence>
<dbReference type="EMBL" id="JAATJL010000001">
    <property type="protein sequence ID" value="NJC23547.1"/>
    <property type="molecule type" value="Genomic_DNA"/>
</dbReference>
<keyword evidence="2" id="KW-1003">Cell membrane</keyword>
<feature type="compositionally biased region" description="Basic and acidic residues" evidence="6">
    <location>
        <begin position="25"/>
        <end position="37"/>
    </location>
</feature>
<feature type="transmembrane region" description="Helical" evidence="7">
    <location>
        <begin position="281"/>
        <end position="303"/>
    </location>
</feature>
<feature type="transmembrane region" description="Helical" evidence="7">
    <location>
        <begin position="66"/>
        <end position="88"/>
    </location>
</feature>
<dbReference type="InterPro" id="IPR017039">
    <property type="entry name" value="Virul_fac_BrkB"/>
</dbReference>
<dbReference type="AlphaFoldDB" id="A0A846RTP9"/>
<feature type="transmembrane region" description="Helical" evidence="7">
    <location>
        <begin position="246"/>
        <end position="269"/>
    </location>
</feature>
<evidence type="ECO:0000256" key="7">
    <source>
        <dbReference type="SAM" id="Phobius"/>
    </source>
</evidence>
<keyword evidence="3 7" id="KW-0812">Transmembrane</keyword>
<evidence type="ECO:0000256" key="6">
    <source>
        <dbReference type="SAM" id="MobiDB-lite"/>
    </source>
</evidence>
<evidence type="ECO:0000313" key="9">
    <source>
        <dbReference type="Proteomes" id="UP000547458"/>
    </source>
</evidence>
<accession>A0A846RTP9</accession>
<evidence type="ECO:0000256" key="5">
    <source>
        <dbReference type="ARBA" id="ARBA00023136"/>
    </source>
</evidence>
<keyword evidence="4 7" id="KW-1133">Transmembrane helix</keyword>
<dbReference type="NCBIfam" id="TIGR00765">
    <property type="entry name" value="yihY_not_rbn"/>
    <property type="match status" value="1"/>
</dbReference>
<keyword evidence="9" id="KW-1185">Reference proteome</keyword>
<proteinExistence type="predicted"/>
<sequence>MSTKDPAQADSTEEATQAKAASSPHPDDSRKPDDPTDIKKPAWGYVFKRTVSEFSRDQCTDLAAALTYYAVLAIFPALLALVSILGFFGQAEATTDAVLNILANVSPDAETTLRQPIQQLASSNAAGLTFVIGLVGAIWSASGFVGAFARAMNRMYEVEEGRPFYKLRPVMLLVTVVVLLLVVLMALLLILSGPVAEAVGNAIGLGPTAVMIWNIAKWPVMVFFAVLMIAVLYYAAPNLKQPKFKWVSVGSLIALVVLAITTAGFSLYVAFSDSYQRTYGAIAGVIIFLLWLWLANLSLLFGAEFDAELERARELQAGIEAEETVQLPPRDTKQARKKRDKQIELVDKGRELRQKYRRQKESRERIKP</sequence>
<organism evidence="8 9">
    <name type="scientific">Arthrobacter pigmenti</name>
    <dbReference type="NCBI Taxonomy" id="271432"/>
    <lineage>
        <taxon>Bacteria</taxon>
        <taxon>Bacillati</taxon>
        <taxon>Actinomycetota</taxon>
        <taxon>Actinomycetes</taxon>
        <taxon>Micrococcales</taxon>
        <taxon>Micrococcaceae</taxon>
        <taxon>Arthrobacter</taxon>
    </lineage>
</organism>
<dbReference type="PANTHER" id="PTHR30213:SF0">
    <property type="entry name" value="UPF0761 MEMBRANE PROTEIN YIHY"/>
    <property type="match status" value="1"/>
</dbReference>
<evidence type="ECO:0000256" key="1">
    <source>
        <dbReference type="ARBA" id="ARBA00004651"/>
    </source>
</evidence>